<name>A0A2I0I4D1_PUNGR</name>
<dbReference type="AlphaFoldDB" id="A0A2I0I4D1"/>
<protein>
    <submittedName>
        <fullName evidence="2">Uncharacterized protein</fullName>
    </submittedName>
</protein>
<sequence length="170" mass="19085">MEIAIYIKPENELKMGGKPHWDPNCFKRLLASSPKGWPRGRSGARAATFVVVGAQRMTCVGVHGHDRGTDARVVARAGVGAGRHARRRARTDVREHQLAFGTCRWAGRACMQDERPAQASRVLTGARVDERKRARGRERRQTRAGVTEHLDAEQRQTSLFTREHGLNLKR</sequence>
<reference evidence="2 3" key="1">
    <citation type="submission" date="2017-11" db="EMBL/GenBank/DDBJ databases">
        <title>De-novo sequencing of pomegranate (Punica granatum L.) genome.</title>
        <authorList>
            <person name="Akparov Z."/>
            <person name="Amiraslanov A."/>
            <person name="Hajiyeva S."/>
            <person name="Abbasov M."/>
            <person name="Kaur K."/>
            <person name="Hamwieh A."/>
            <person name="Solovyev V."/>
            <person name="Salamov A."/>
            <person name="Braich B."/>
            <person name="Kosarev P."/>
            <person name="Mahmoud A."/>
            <person name="Hajiyev E."/>
            <person name="Babayeva S."/>
            <person name="Izzatullayeva V."/>
            <person name="Mammadov A."/>
            <person name="Mammadov A."/>
            <person name="Sharifova S."/>
            <person name="Ojaghi J."/>
            <person name="Eynullazada K."/>
            <person name="Bayramov B."/>
            <person name="Abdulazimova A."/>
            <person name="Shahmuradov I."/>
        </authorList>
    </citation>
    <scope>NUCLEOTIDE SEQUENCE [LARGE SCALE GENOMIC DNA]</scope>
    <source>
        <strain evidence="3">cv. AG2017</strain>
        <tissue evidence="2">Leaf</tissue>
    </source>
</reference>
<feature type="compositionally biased region" description="Basic residues" evidence="1">
    <location>
        <begin position="133"/>
        <end position="142"/>
    </location>
</feature>
<evidence type="ECO:0000313" key="2">
    <source>
        <dbReference type="EMBL" id="PKI38865.1"/>
    </source>
</evidence>
<dbReference type="Proteomes" id="UP000233551">
    <property type="component" value="Unassembled WGS sequence"/>
</dbReference>
<keyword evidence="3" id="KW-1185">Reference proteome</keyword>
<feature type="region of interest" description="Disordered" evidence="1">
    <location>
        <begin position="127"/>
        <end position="158"/>
    </location>
</feature>
<gene>
    <name evidence="2" type="ORF">CRG98_040736</name>
</gene>
<dbReference type="EMBL" id="PGOL01003978">
    <property type="protein sequence ID" value="PKI38865.1"/>
    <property type="molecule type" value="Genomic_DNA"/>
</dbReference>
<accession>A0A2I0I4D1</accession>
<evidence type="ECO:0000313" key="3">
    <source>
        <dbReference type="Proteomes" id="UP000233551"/>
    </source>
</evidence>
<organism evidence="2 3">
    <name type="scientific">Punica granatum</name>
    <name type="common">Pomegranate</name>
    <dbReference type="NCBI Taxonomy" id="22663"/>
    <lineage>
        <taxon>Eukaryota</taxon>
        <taxon>Viridiplantae</taxon>
        <taxon>Streptophyta</taxon>
        <taxon>Embryophyta</taxon>
        <taxon>Tracheophyta</taxon>
        <taxon>Spermatophyta</taxon>
        <taxon>Magnoliopsida</taxon>
        <taxon>eudicotyledons</taxon>
        <taxon>Gunneridae</taxon>
        <taxon>Pentapetalae</taxon>
        <taxon>rosids</taxon>
        <taxon>malvids</taxon>
        <taxon>Myrtales</taxon>
        <taxon>Lythraceae</taxon>
        <taxon>Punica</taxon>
    </lineage>
</organism>
<evidence type="ECO:0000256" key="1">
    <source>
        <dbReference type="SAM" id="MobiDB-lite"/>
    </source>
</evidence>
<proteinExistence type="predicted"/>
<comment type="caution">
    <text evidence="2">The sequence shown here is derived from an EMBL/GenBank/DDBJ whole genome shotgun (WGS) entry which is preliminary data.</text>
</comment>